<dbReference type="EMBL" id="MU858084">
    <property type="protein sequence ID" value="KAK4215070.1"/>
    <property type="molecule type" value="Genomic_DNA"/>
</dbReference>
<evidence type="ECO:0000313" key="2">
    <source>
        <dbReference type="EMBL" id="KAK4215070.1"/>
    </source>
</evidence>
<keyword evidence="3" id="KW-1185">Reference proteome</keyword>
<evidence type="ECO:0000313" key="3">
    <source>
        <dbReference type="Proteomes" id="UP001301769"/>
    </source>
</evidence>
<sequence length="935" mass="103001">MPLWAVVLLTVSLAVAQDQLGLQNGLLNLSMANFDLQIVRDSQTLASLRPAGSPFDFLPLDYLPMRARNGQYHWGDITLRYRAVNSADWVDVDSSAARKKVSSTSSRPGSLAASSLASTLAASLPLNISREWIEVQGDLGLRFTVTNTAKTAIEIGSLGFPAEFNSIFTGRSAEQIQAKCSLTDPYIGMYGGYLRVTPVRGTGPVLLVTRLPGTDTPFEAWRNLHETSYSDTGYGSQTFEGYYEWQVLTKAWASKEWASVEPWNPPSSQTLQPGQSLTVGLLFSLAKGGVRDIDKTLVGLGIPVAVSVPGYVIPRDAPSQLSIRLAPGWPISSIESHPPDALQISLASPSNNKDMPVQRLEIVPSANAFGRAWLTVVYSSNYTQTVHYYITAPNTQSVSSLGSFLTTHQLFNDAADPFHRAPSVITYDYETRRQVTQDPRVWIAGLSDEAGAGSFLAACMKQAFLPSAPEIAILQDFIHNVLWGQIQQRWDYGVRKSIFYHDPAQVPDYQYDKGIFWGNWWSWNKKDSLEQVNRAYNYVHVAAAYWAFYRVGRAYPDLVTVEVVVDDDGGDKMEVGGWAWYLSQAYETVMKCATDPGVWYSREGLMGETVFGEILQDLKREAANDTTADWAAKAKRFEDEMRKRAQGWNRQSVPFGSEMAWDSTGQEGVWYWSRYFGFNGTAVKTLNTVLGYAPTVPHWGWNGNARRYWDSVYGGKLQRIERQIHHYGSGLNALVLLSAFRASTDPADMYLLRAGYGGLTGALSSINQEGFASASFHSWPDTLKWDGYSGDYGPNFVGLALGSATYMVQDDNEHFGGGLVAYGGSPVVWEGAVATVQARDAFQRRVVVGPLKLMVTIDAGVIDSFGYDSAKGSVYLNLLQLNGVPAAKSAVVWLESTVGSDRFVVSQPRGLVQTRMGWQVQLNGTAPVTVVVERA</sequence>
<gene>
    <name evidence="2" type="ORF">QBC37DRAFT_460092</name>
</gene>
<protein>
    <submittedName>
        <fullName evidence="2">Uncharacterized protein</fullName>
    </submittedName>
</protein>
<reference evidence="2" key="1">
    <citation type="journal article" date="2023" name="Mol. Phylogenet. Evol.">
        <title>Genome-scale phylogeny and comparative genomics of the fungal order Sordariales.</title>
        <authorList>
            <person name="Hensen N."/>
            <person name="Bonometti L."/>
            <person name="Westerberg I."/>
            <person name="Brannstrom I.O."/>
            <person name="Guillou S."/>
            <person name="Cros-Aarteil S."/>
            <person name="Calhoun S."/>
            <person name="Haridas S."/>
            <person name="Kuo A."/>
            <person name="Mondo S."/>
            <person name="Pangilinan J."/>
            <person name="Riley R."/>
            <person name="LaButti K."/>
            <person name="Andreopoulos B."/>
            <person name="Lipzen A."/>
            <person name="Chen C."/>
            <person name="Yan M."/>
            <person name="Daum C."/>
            <person name="Ng V."/>
            <person name="Clum A."/>
            <person name="Steindorff A."/>
            <person name="Ohm R.A."/>
            <person name="Martin F."/>
            <person name="Silar P."/>
            <person name="Natvig D.O."/>
            <person name="Lalanne C."/>
            <person name="Gautier V."/>
            <person name="Ament-Velasquez S.L."/>
            <person name="Kruys A."/>
            <person name="Hutchinson M.I."/>
            <person name="Powell A.J."/>
            <person name="Barry K."/>
            <person name="Miller A.N."/>
            <person name="Grigoriev I.V."/>
            <person name="Debuchy R."/>
            <person name="Gladieux P."/>
            <person name="Hiltunen Thoren M."/>
            <person name="Johannesson H."/>
        </authorList>
    </citation>
    <scope>NUCLEOTIDE SEQUENCE</scope>
    <source>
        <strain evidence="2">PSN293</strain>
    </source>
</reference>
<feature type="signal peptide" evidence="1">
    <location>
        <begin position="1"/>
        <end position="16"/>
    </location>
</feature>
<name>A0AAN6YAN4_9PEZI</name>
<dbReference type="Pfam" id="PF18951">
    <property type="entry name" value="DUF5695"/>
    <property type="match status" value="1"/>
</dbReference>
<keyword evidence="1" id="KW-0732">Signal</keyword>
<dbReference type="Proteomes" id="UP001301769">
    <property type="component" value="Unassembled WGS sequence"/>
</dbReference>
<dbReference type="AlphaFoldDB" id="A0AAN6YAN4"/>
<comment type="caution">
    <text evidence="2">The sequence shown here is derived from an EMBL/GenBank/DDBJ whole genome shotgun (WGS) entry which is preliminary data.</text>
</comment>
<dbReference type="InterPro" id="IPR043750">
    <property type="entry name" value="DUF5695"/>
</dbReference>
<organism evidence="2 3">
    <name type="scientific">Rhypophila decipiens</name>
    <dbReference type="NCBI Taxonomy" id="261697"/>
    <lineage>
        <taxon>Eukaryota</taxon>
        <taxon>Fungi</taxon>
        <taxon>Dikarya</taxon>
        <taxon>Ascomycota</taxon>
        <taxon>Pezizomycotina</taxon>
        <taxon>Sordariomycetes</taxon>
        <taxon>Sordariomycetidae</taxon>
        <taxon>Sordariales</taxon>
        <taxon>Naviculisporaceae</taxon>
        <taxon>Rhypophila</taxon>
    </lineage>
</organism>
<feature type="chain" id="PRO_5043048903" evidence="1">
    <location>
        <begin position="17"/>
        <end position="935"/>
    </location>
</feature>
<reference evidence="2" key="2">
    <citation type="submission" date="2023-05" db="EMBL/GenBank/DDBJ databases">
        <authorList>
            <consortium name="Lawrence Berkeley National Laboratory"/>
            <person name="Steindorff A."/>
            <person name="Hensen N."/>
            <person name="Bonometti L."/>
            <person name="Westerberg I."/>
            <person name="Brannstrom I.O."/>
            <person name="Guillou S."/>
            <person name="Cros-Aarteil S."/>
            <person name="Calhoun S."/>
            <person name="Haridas S."/>
            <person name="Kuo A."/>
            <person name="Mondo S."/>
            <person name="Pangilinan J."/>
            <person name="Riley R."/>
            <person name="Labutti K."/>
            <person name="Andreopoulos B."/>
            <person name="Lipzen A."/>
            <person name="Chen C."/>
            <person name="Yanf M."/>
            <person name="Daum C."/>
            <person name="Ng V."/>
            <person name="Clum A."/>
            <person name="Ohm R."/>
            <person name="Martin F."/>
            <person name="Silar P."/>
            <person name="Natvig D."/>
            <person name="Lalanne C."/>
            <person name="Gautier V."/>
            <person name="Ament-Velasquez S.L."/>
            <person name="Kruys A."/>
            <person name="Hutchinson M.I."/>
            <person name="Powell A.J."/>
            <person name="Barry K."/>
            <person name="Miller A.N."/>
            <person name="Grigoriev I.V."/>
            <person name="Debuchy R."/>
            <person name="Gladieux P."/>
            <person name="Thoren M.H."/>
            <person name="Johannesson H."/>
        </authorList>
    </citation>
    <scope>NUCLEOTIDE SEQUENCE</scope>
    <source>
        <strain evidence="2">PSN293</strain>
    </source>
</reference>
<proteinExistence type="predicted"/>
<accession>A0AAN6YAN4</accession>
<evidence type="ECO:0000256" key="1">
    <source>
        <dbReference type="SAM" id="SignalP"/>
    </source>
</evidence>